<sequence>MVERCEWGESSPAMMRYHDESWGVPLHDDQALFAKLILDMNQAGLSWATILNKSDNFYRAYEGLIIERVAAFDEEKYQALLADSGIIRNRLKIRAAIVNAQKVQQIQAEFGSFDQYIWSFTAGQVVQHHIANISDVPASNALSDEISKDMKKRGMKFIGSTTIYAYLQAIGIINDHVQTCFRYRELV</sequence>
<dbReference type="EMBL" id="DF820497">
    <property type="protein sequence ID" value="GAK31723.1"/>
    <property type="molecule type" value="Genomic_DNA"/>
</dbReference>
<dbReference type="Pfam" id="PF03352">
    <property type="entry name" value="Adenine_glyco"/>
    <property type="match status" value="1"/>
</dbReference>
<keyword evidence="1" id="KW-0479">Metal-binding</keyword>
<proteinExistence type="predicted"/>
<feature type="binding site" evidence="1">
    <location>
        <position position="176"/>
    </location>
    <ligand>
        <name>Zn(2+)</name>
        <dbReference type="ChEBI" id="CHEBI:29105"/>
    </ligand>
</feature>
<dbReference type="Gene3D" id="1.10.340.30">
    <property type="entry name" value="Hypothetical protein, domain 2"/>
    <property type="match status" value="1"/>
</dbReference>
<organism evidence="2 3">
    <name type="scientific">Weissella oryzae (strain DSM 25784 / JCM 18191 / LMG 30913 / SG25)</name>
    <dbReference type="NCBI Taxonomy" id="1329250"/>
    <lineage>
        <taxon>Bacteria</taxon>
        <taxon>Bacillati</taxon>
        <taxon>Bacillota</taxon>
        <taxon>Bacilli</taxon>
        <taxon>Lactobacillales</taxon>
        <taxon>Lactobacillaceae</taxon>
        <taxon>Weissella</taxon>
    </lineage>
</organism>
<dbReference type="OrthoDB" id="9807664at2"/>
<feature type="binding site" evidence="1">
    <location>
        <position position="180"/>
    </location>
    <ligand>
        <name>Zn(2+)</name>
        <dbReference type="ChEBI" id="CHEBI:29105"/>
    </ligand>
</feature>
<dbReference type="InterPro" id="IPR005019">
    <property type="entry name" value="Adenine_glyco"/>
</dbReference>
<dbReference type="STRING" id="1329250.WOSG25_140250"/>
<dbReference type="PANTHER" id="PTHR30037:SF4">
    <property type="entry name" value="DNA-3-METHYLADENINE GLYCOSYLASE I"/>
    <property type="match status" value="1"/>
</dbReference>
<reference evidence="3" key="1">
    <citation type="journal article" date="2014" name="Genome Announc.">
        <title>Draft genome sequence of Weissella oryzae SG25T, isolated from fermented rice grains.</title>
        <authorList>
            <person name="Tanizawa Y."/>
            <person name="Fujisawa T."/>
            <person name="Mochizuki T."/>
            <person name="Kaminuma E."/>
            <person name="Suzuki Y."/>
            <person name="Nakamura Y."/>
            <person name="Tohno M."/>
        </authorList>
    </citation>
    <scope>NUCLEOTIDE SEQUENCE [LARGE SCALE GENOMIC DNA]</scope>
    <source>
        <strain evidence="3">DSM 25784 / JCM 18191 / LMG 30913 / SG25</strain>
    </source>
</reference>
<evidence type="ECO:0000313" key="2">
    <source>
        <dbReference type="EMBL" id="GAK31723.1"/>
    </source>
</evidence>
<feature type="binding site" evidence="1">
    <location>
        <position position="18"/>
    </location>
    <ligand>
        <name>Zn(2+)</name>
        <dbReference type="ChEBI" id="CHEBI:29105"/>
    </ligand>
</feature>
<dbReference type="Proteomes" id="UP000030643">
    <property type="component" value="Unassembled WGS sequence"/>
</dbReference>
<dbReference type="InterPro" id="IPR011257">
    <property type="entry name" value="DNA_glycosylase"/>
</dbReference>
<evidence type="ECO:0000313" key="3">
    <source>
        <dbReference type="Proteomes" id="UP000030643"/>
    </source>
</evidence>
<dbReference type="GO" id="GO:0008725">
    <property type="term" value="F:DNA-3-methyladenine glycosylase activity"/>
    <property type="evidence" value="ECO:0007669"/>
    <property type="project" value="InterPro"/>
</dbReference>
<name>A0A069CWY8_WEIOS</name>
<dbReference type="GO" id="GO:0006284">
    <property type="term" value="P:base-excision repair"/>
    <property type="evidence" value="ECO:0007669"/>
    <property type="project" value="InterPro"/>
</dbReference>
<gene>
    <name evidence="2" type="primary">tag</name>
    <name evidence="2" type="ORF">WOSG25_140250</name>
</gene>
<accession>A0A069CWY8</accession>
<dbReference type="AlphaFoldDB" id="A0A069CWY8"/>
<dbReference type="GO" id="GO:0046872">
    <property type="term" value="F:metal ion binding"/>
    <property type="evidence" value="ECO:0007669"/>
    <property type="project" value="UniProtKB-KW"/>
</dbReference>
<dbReference type="SUPFAM" id="SSF48150">
    <property type="entry name" value="DNA-glycosylase"/>
    <property type="match status" value="1"/>
</dbReference>
<dbReference type="RefSeq" id="WP_027699660.1">
    <property type="nucleotide sequence ID" value="NZ_DF820497.1"/>
</dbReference>
<dbReference type="PANTHER" id="PTHR30037">
    <property type="entry name" value="DNA-3-METHYLADENINE GLYCOSYLASE 1"/>
    <property type="match status" value="1"/>
</dbReference>
<keyword evidence="1" id="KW-0862">Zinc</keyword>
<dbReference type="InterPro" id="IPR052891">
    <property type="entry name" value="DNA-3mA_glycosylase"/>
</dbReference>
<dbReference type="eggNOG" id="COG2818">
    <property type="taxonomic scope" value="Bacteria"/>
</dbReference>
<protein>
    <submittedName>
        <fullName evidence="2">3-methyladenine-DNA glycosylase</fullName>
    </submittedName>
</protein>
<feature type="binding site" evidence="1">
    <location>
        <position position="5"/>
    </location>
    <ligand>
        <name>Zn(2+)</name>
        <dbReference type="ChEBI" id="CHEBI:29105"/>
    </ligand>
</feature>
<evidence type="ECO:0000256" key="1">
    <source>
        <dbReference type="PIRSR" id="PIRSR605019-1"/>
    </source>
</evidence>
<keyword evidence="3" id="KW-1185">Reference proteome</keyword>